<organism evidence="1 2">
    <name type="scientific">Shouchella miscanthi</name>
    <dbReference type="NCBI Taxonomy" id="2598861"/>
    <lineage>
        <taxon>Bacteria</taxon>
        <taxon>Bacillati</taxon>
        <taxon>Bacillota</taxon>
        <taxon>Bacilli</taxon>
        <taxon>Bacillales</taxon>
        <taxon>Bacillaceae</taxon>
        <taxon>Shouchella</taxon>
    </lineage>
</organism>
<dbReference type="EMBL" id="JAROAS010000040">
    <property type="protein sequence ID" value="MED4129715.1"/>
    <property type="molecule type" value="Genomic_DNA"/>
</dbReference>
<sequence>MKPLNFDVFFSNNEWHMATKICNVGGCYESSIIFPTKDEALKEALYRTNKNEKMNVVGMCEDCRNDFMDDDWH</sequence>
<accession>A0ABU6NNE2</accession>
<evidence type="ECO:0000313" key="2">
    <source>
        <dbReference type="Proteomes" id="UP001341820"/>
    </source>
</evidence>
<protein>
    <submittedName>
        <fullName evidence="1">Uncharacterized protein</fullName>
    </submittedName>
</protein>
<proteinExistence type="predicted"/>
<dbReference type="Proteomes" id="UP001341820">
    <property type="component" value="Unassembled WGS sequence"/>
</dbReference>
<name>A0ABU6NNE2_9BACI</name>
<keyword evidence="2" id="KW-1185">Reference proteome</keyword>
<reference evidence="1 2" key="1">
    <citation type="submission" date="2023-03" db="EMBL/GenBank/DDBJ databases">
        <title>Bacillus Genome Sequencing.</title>
        <authorList>
            <person name="Dunlap C."/>
        </authorList>
    </citation>
    <scope>NUCLEOTIDE SEQUENCE [LARGE SCALE GENOMIC DNA]</scope>
    <source>
        <strain evidence="1 2">B-4107</strain>
    </source>
</reference>
<dbReference type="RefSeq" id="WP_328238352.1">
    <property type="nucleotide sequence ID" value="NZ_JAROAS010000040.1"/>
</dbReference>
<gene>
    <name evidence="1" type="ORF">P5F74_16385</name>
</gene>
<comment type="caution">
    <text evidence="1">The sequence shown here is derived from an EMBL/GenBank/DDBJ whole genome shotgun (WGS) entry which is preliminary data.</text>
</comment>
<evidence type="ECO:0000313" key="1">
    <source>
        <dbReference type="EMBL" id="MED4129715.1"/>
    </source>
</evidence>